<dbReference type="InterPro" id="IPR004410">
    <property type="entry name" value="Malonyl_CoA-ACP_transAc_FabD"/>
</dbReference>
<dbReference type="Pfam" id="PF00698">
    <property type="entry name" value="Acyl_transf_1"/>
    <property type="match status" value="1"/>
</dbReference>
<comment type="similarity">
    <text evidence="4">Belongs to the fabD family.</text>
</comment>
<evidence type="ECO:0000313" key="7">
    <source>
        <dbReference type="Proteomes" id="UP001604335"/>
    </source>
</evidence>
<dbReference type="InterPro" id="IPR016035">
    <property type="entry name" value="Acyl_Trfase/lysoPLipase"/>
</dbReference>
<dbReference type="InterPro" id="IPR016036">
    <property type="entry name" value="Malonyl_transacylase_ACP-bd"/>
</dbReference>
<dbReference type="EC" id="2.3.1.39" evidence="4"/>
<reference evidence="7" key="1">
    <citation type="journal article" date="2024" name="Algal Res.">
        <title>Biochemical, toxicological and genomic investigation of a high-biomass producing Limnothrix strain isolated from Italian shallow drinking water reservoir.</title>
        <authorList>
            <person name="Simonazzi M."/>
            <person name="Shishido T.K."/>
            <person name="Delbaje E."/>
            <person name="Wahlsten M."/>
            <person name="Fewer D.P."/>
            <person name="Sivonen K."/>
            <person name="Pezzolesi L."/>
            <person name="Pistocchi R."/>
        </authorList>
    </citation>
    <scope>NUCLEOTIDE SEQUENCE [LARGE SCALE GENOMIC DNA]</scope>
    <source>
        <strain evidence="7">LRLZ20PSL1</strain>
    </source>
</reference>
<evidence type="ECO:0000256" key="4">
    <source>
        <dbReference type="PIRNR" id="PIRNR000446"/>
    </source>
</evidence>
<dbReference type="RefSeq" id="WP_393011686.1">
    <property type="nucleotide sequence ID" value="NZ_JAZAQF010000042.1"/>
</dbReference>
<feature type="domain" description="Malonyl-CoA:ACP transacylase (MAT)" evidence="5">
    <location>
        <begin position="8"/>
        <end position="289"/>
    </location>
</feature>
<evidence type="ECO:0000256" key="1">
    <source>
        <dbReference type="ARBA" id="ARBA00022679"/>
    </source>
</evidence>
<organism evidence="6 7">
    <name type="scientific">Limnothrix redekei LRLZ20PSL1</name>
    <dbReference type="NCBI Taxonomy" id="3112953"/>
    <lineage>
        <taxon>Bacteria</taxon>
        <taxon>Bacillati</taxon>
        <taxon>Cyanobacteriota</taxon>
        <taxon>Cyanophyceae</taxon>
        <taxon>Pseudanabaenales</taxon>
        <taxon>Pseudanabaenaceae</taxon>
        <taxon>Limnothrix</taxon>
    </lineage>
</organism>
<evidence type="ECO:0000259" key="5">
    <source>
        <dbReference type="SMART" id="SM00827"/>
    </source>
</evidence>
<dbReference type="SUPFAM" id="SSF55048">
    <property type="entry name" value="Probable ACP-binding domain of malonyl-CoA ACP transacylase"/>
    <property type="match status" value="1"/>
</dbReference>
<dbReference type="PIRSF" id="PIRSF000446">
    <property type="entry name" value="Mct"/>
    <property type="match status" value="1"/>
</dbReference>
<proteinExistence type="inferred from homology"/>
<name>A0ABW7C892_9CYAN</name>
<dbReference type="Gene3D" id="3.30.70.250">
    <property type="entry name" value="Malonyl-CoA ACP transacylase, ACP-binding"/>
    <property type="match status" value="1"/>
</dbReference>
<dbReference type="Gene3D" id="3.40.366.10">
    <property type="entry name" value="Malonyl-Coenzyme A Acyl Carrier Protein, domain 2"/>
    <property type="match status" value="1"/>
</dbReference>
<sequence length="290" mass="32200">MMNLNVVLFPGQGSQFCGMGSELFPYYPQLLQQADDILGFSVKELCLHDPNGDLSRTEFTQIALFVVNALAWQSHIDSGGLWPNAACGHSLGEYNALFAAGVFDFETGLNLIRYRGQLMGRQQGGGMAAVIGSNAEKIRKILDDFAFDTVDIANYNSPRQVVISGPKRDIDDLAAVFEEIPDTRYVVLNVSGAFHSRYMQEAAREFGKFIRTMNFRAPRFSVIANTSAQPYTLENVVENLTQQIASPVRWTETIAHLCDRGKCTFQELGVGNTLTRLLYQISPDLVPEKV</sequence>
<evidence type="ECO:0000256" key="2">
    <source>
        <dbReference type="ARBA" id="ARBA00023315"/>
    </source>
</evidence>
<gene>
    <name evidence="6" type="primary">fabD</name>
    <name evidence="6" type="ORF">VPK24_07060</name>
</gene>
<keyword evidence="7" id="KW-1185">Reference proteome</keyword>
<accession>A0ABW7C892</accession>
<comment type="caution">
    <text evidence="6">The sequence shown here is derived from an EMBL/GenBank/DDBJ whole genome shotgun (WGS) entry which is preliminary data.</text>
</comment>
<dbReference type="PANTHER" id="PTHR42681">
    <property type="entry name" value="MALONYL-COA-ACYL CARRIER PROTEIN TRANSACYLASE, MITOCHONDRIAL"/>
    <property type="match status" value="1"/>
</dbReference>
<dbReference type="SUPFAM" id="SSF52151">
    <property type="entry name" value="FabD/lysophospholipase-like"/>
    <property type="match status" value="1"/>
</dbReference>
<dbReference type="InterPro" id="IPR001227">
    <property type="entry name" value="Ac_transferase_dom_sf"/>
</dbReference>
<dbReference type="SMART" id="SM00827">
    <property type="entry name" value="PKS_AT"/>
    <property type="match status" value="1"/>
</dbReference>
<keyword evidence="1 4" id="KW-0808">Transferase</keyword>
<dbReference type="EMBL" id="JAZAQF010000042">
    <property type="protein sequence ID" value="MFG3817393.1"/>
    <property type="molecule type" value="Genomic_DNA"/>
</dbReference>
<dbReference type="NCBIfam" id="TIGR00128">
    <property type="entry name" value="fabD"/>
    <property type="match status" value="1"/>
</dbReference>
<dbReference type="InterPro" id="IPR014043">
    <property type="entry name" value="Acyl_transferase_dom"/>
</dbReference>
<dbReference type="InterPro" id="IPR050858">
    <property type="entry name" value="Mal-CoA-ACP_Trans/PKS_FabD"/>
</dbReference>
<evidence type="ECO:0000313" key="6">
    <source>
        <dbReference type="EMBL" id="MFG3817393.1"/>
    </source>
</evidence>
<protein>
    <recommendedName>
        <fullName evidence="4">Malonyl CoA-acyl carrier protein transacylase</fullName>
        <ecNumber evidence="4">2.3.1.39</ecNumber>
    </recommendedName>
</protein>
<evidence type="ECO:0000256" key="3">
    <source>
        <dbReference type="ARBA" id="ARBA00048462"/>
    </source>
</evidence>
<comment type="catalytic activity">
    <reaction evidence="3 4">
        <text>holo-[ACP] + malonyl-CoA = malonyl-[ACP] + CoA</text>
        <dbReference type="Rhea" id="RHEA:41792"/>
        <dbReference type="Rhea" id="RHEA-COMP:9623"/>
        <dbReference type="Rhea" id="RHEA-COMP:9685"/>
        <dbReference type="ChEBI" id="CHEBI:57287"/>
        <dbReference type="ChEBI" id="CHEBI:57384"/>
        <dbReference type="ChEBI" id="CHEBI:64479"/>
        <dbReference type="ChEBI" id="CHEBI:78449"/>
        <dbReference type="EC" id="2.3.1.39"/>
    </reaction>
</comment>
<keyword evidence="2 4" id="KW-0012">Acyltransferase</keyword>
<dbReference type="Proteomes" id="UP001604335">
    <property type="component" value="Unassembled WGS sequence"/>
</dbReference>
<dbReference type="InterPro" id="IPR024925">
    <property type="entry name" value="Malonyl_CoA-ACP_transAc"/>
</dbReference>
<dbReference type="GO" id="GO:0004314">
    <property type="term" value="F:[acyl-carrier-protein] S-malonyltransferase activity"/>
    <property type="evidence" value="ECO:0007669"/>
    <property type="project" value="UniProtKB-EC"/>
</dbReference>
<dbReference type="PANTHER" id="PTHR42681:SF1">
    <property type="entry name" value="MALONYL-COA-ACYL CARRIER PROTEIN TRANSACYLASE, MITOCHONDRIAL"/>
    <property type="match status" value="1"/>
</dbReference>